<reference evidence="2 3" key="1">
    <citation type="submission" date="2016-03" db="EMBL/GenBank/DDBJ databases">
        <title>Genome sequence of Pontibacter sp. nov., of the family cytophagaceae, isolated from marine sediment of the Yellow Sea, China.</title>
        <authorList>
            <person name="Zhang G."/>
            <person name="Zhang R."/>
        </authorList>
    </citation>
    <scope>NUCLEOTIDE SEQUENCE [LARGE SCALE GENOMIC DNA]</scope>
    <source>
        <strain evidence="2 3">S10-8</strain>
    </source>
</reference>
<dbReference type="OrthoDB" id="850502at2"/>
<sequence>MLASVLSALIFLLLPLLFPSKPKPVKDYDKLLLVNEYKYKIYEVFSLIPLFFFTGVICYAFYLLGNDVQEVYFRGREANFAIYPPASFWLVPGMCFGIGLLMPPMELLYHLMLKEEYPVYLEYTNRKYGFDGYRVVRFLGRGCLLAGVLVSVLGLGWYKEVKGDKIVINDFGSLTPQAYTMQDVTSVTHYKYKQNSKGEVEAEPHYRIRFSDGRVWDTSDNFHEVSEEKYRAIVSYITSNANLELRHESTDPAD</sequence>
<organism evidence="2 3">
    <name type="scientific">Pontibacter flavimaris</name>
    <dbReference type="NCBI Taxonomy" id="1797110"/>
    <lineage>
        <taxon>Bacteria</taxon>
        <taxon>Pseudomonadati</taxon>
        <taxon>Bacteroidota</taxon>
        <taxon>Cytophagia</taxon>
        <taxon>Cytophagales</taxon>
        <taxon>Hymenobacteraceae</taxon>
        <taxon>Pontibacter</taxon>
    </lineage>
</organism>
<keyword evidence="1" id="KW-0472">Membrane</keyword>
<dbReference type="EMBL" id="LVWA01000010">
    <property type="protein sequence ID" value="OKL39146.1"/>
    <property type="molecule type" value="Genomic_DNA"/>
</dbReference>
<evidence type="ECO:0000256" key="1">
    <source>
        <dbReference type="SAM" id="Phobius"/>
    </source>
</evidence>
<protein>
    <submittedName>
        <fullName evidence="2">Uncharacterized protein</fullName>
    </submittedName>
</protein>
<gene>
    <name evidence="2" type="ORF">A3841_04150</name>
</gene>
<proteinExistence type="predicted"/>
<feature type="transmembrane region" description="Helical" evidence="1">
    <location>
        <begin position="86"/>
        <end position="105"/>
    </location>
</feature>
<evidence type="ECO:0000313" key="3">
    <source>
        <dbReference type="Proteomes" id="UP000186551"/>
    </source>
</evidence>
<dbReference type="STRING" id="1797110.A3841_04150"/>
<comment type="caution">
    <text evidence="2">The sequence shown here is derived from an EMBL/GenBank/DDBJ whole genome shotgun (WGS) entry which is preliminary data.</text>
</comment>
<feature type="transmembrane region" description="Helical" evidence="1">
    <location>
        <begin position="138"/>
        <end position="158"/>
    </location>
</feature>
<keyword evidence="1" id="KW-0812">Transmembrane</keyword>
<dbReference type="AlphaFoldDB" id="A0A1Q5PA78"/>
<accession>A0A1Q5PA78</accession>
<keyword evidence="3" id="KW-1185">Reference proteome</keyword>
<keyword evidence="1" id="KW-1133">Transmembrane helix</keyword>
<name>A0A1Q5PA78_9BACT</name>
<dbReference type="Proteomes" id="UP000186551">
    <property type="component" value="Unassembled WGS sequence"/>
</dbReference>
<feature type="transmembrane region" description="Helical" evidence="1">
    <location>
        <begin position="46"/>
        <end position="65"/>
    </location>
</feature>
<dbReference type="RefSeq" id="WP_073854009.1">
    <property type="nucleotide sequence ID" value="NZ_LVWA01000010.1"/>
</dbReference>
<evidence type="ECO:0000313" key="2">
    <source>
        <dbReference type="EMBL" id="OKL39146.1"/>
    </source>
</evidence>